<comment type="caution">
    <text evidence="9">The sequence shown here is derived from an EMBL/GenBank/DDBJ whole genome shotgun (WGS) entry which is preliminary data.</text>
</comment>
<dbReference type="Pfam" id="PF00067">
    <property type="entry name" value="p450"/>
    <property type="match status" value="1"/>
</dbReference>
<keyword evidence="3 7" id="KW-0479">Metal-binding</keyword>
<dbReference type="InterPro" id="IPR002401">
    <property type="entry name" value="Cyt_P450_E_grp-I"/>
</dbReference>
<evidence type="ECO:0000256" key="2">
    <source>
        <dbReference type="ARBA" id="ARBA00010617"/>
    </source>
</evidence>
<name>A0AA39Y3C8_9PEZI</name>
<keyword evidence="4 8" id="KW-0560">Oxidoreductase</keyword>
<dbReference type="CDD" id="cd11041">
    <property type="entry name" value="CYP503A1-like"/>
    <property type="match status" value="1"/>
</dbReference>
<evidence type="ECO:0000313" key="9">
    <source>
        <dbReference type="EMBL" id="KAK0645168.1"/>
    </source>
</evidence>
<gene>
    <name evidence="9" type="primary">CYP503A1_3</name>
    <name evidence="9" type="ORF">DIS24_g8157</name>
</gene>
<dbReference type="PANTHER" id="PTHR46206">
    <property type="entry name" value="CYTOCHROME P450"/>
    <property type="match status" value="1"/>
</dbReference>
<proteinExistence type="inferred from homology"/>
<evidence type="ECO:0000256" key="8">
    <source>
        <dbReference type="RuleBase" id="RU000461"/>
    </source>
</evidence>
<evidence type="ECO:0000313" key="10">
    <source>
        <dbReference type="Proteomes" id="UP001175001"/>
    </source>
</evidence>
<organism evidence="9 10">
    <name type="scientific">Lasiodiplodia hormozganensis</name>
    <dbReference type="NCBI Taxonomy" id="869390"/>
    <lineage>
        <taxon>Eukaryota</taxon>
        <taxon>Fungi</taxon>
        <taxon>Dikarya</taxon>
        <taxon>Ascomycota</taxon>
        <taxon>Pezizomycotina</taxon>
        <taxon>Dothideomycetes</taxon>
        <taxon>Dothideomycetes incertae sedis</taxon>
        <taxon>Botryosphaeriales</taxon>
        <taxon>Botryosphaeriaceae</taxon>
        <taxon>Lasiodiplodia</taxon>
    </lineage>
</organism>
<reference evidence="9" key="1">
    <citation type="submission" date="2023-06" db="EMBL/GenBank/DDBJ databases">
        <title>Multi-omics analyses reveal the molecular pathogenesis toolkit of Lasiodiplodia hormozganensis, a cross-kingdom pathogen.</title>
        <authorList>
            <person name="Felix C."/>
            <person name="Meneses R."/>
            <person name="Goncalves M.F.M."/>
            <person name="Tilleman L."/>
            <person name="Duarte A.S."/>
            <person name="Jorrin-Novo J.V."/>
            <person name="Van De Peer Y."/>
            <person name="Deforce D."/>
            <person name="Van Nieuwerburgh F."/>
            <person name="Esteves A.C."/>
            <person name="Alves A."/>
        </authorList>
    </citation>
    <scope>NUCLEOTIDE SEQUENCE</scope>
    <source>
        <strain evidence="9">CBS 339.90</strain>
    </source>
</reference>
<dbReference type="GO" id="GO:0005506">
    <property type="term" value="F:iron ion binding"/>
    <property type="evidence" value="ECO:0007669"/>
    <property type="project" value="InterPro"/>
</dbReference>
<evidence type="ECO:0000256" key="3">
    <source>
        <dbReference type="ARBA" id="ARBA00022723"/>
    </source>
</evidence>
<keyword evidence="6 8" id="KW-0503">Monooxygenase</keyword>
<evidence type="ECO:0000256" key="5">
    <source>
        <dbReference type="ARBA" id="ARBA00023004"/>
    </source>
</evidence>
<dbReference type="InterPro" id="IPR036396">
    <property type="entry name" value="Cyt_P450_sf"/>
</dbReference>
<dbReference type="PANTHER" id="PTHR46206:SF6">
    <property type="entry name" value="CYTOCHROME P450 MONOOXYGENASE AN1598-RELATED"/>
    <property type="match status" value="1"/>
</dbReference>
<dbReference type="Gene3D" id="1.10.630.10">
    <property type="entry name" value="Cytochrome P450"/>
    <property type="match status" value="1"/>
</dbReference>
<sequence>MLDEIRKAPDTHLSQPAQAEVIFQMNHTLHHALSKDLYHFDVVRKKLMHALSSIIPDLIDETLYSLDAEVGTSPEWVNLPMYPVASKVVTRVANRMMVGLALCRNDEFLHYSGAFTKATFDAAAVLRNLPEMMKPLLMRFMTDHRQQQAIARKYLVPIIRQRIAVMERKTAEKAKLPNDSVTWLLELTPPEKRDPEILLQRLIHINVTSIHAPAVTLTECIYDLCRHPEIHEELRTEIDKVLGNNSSGSAWTKANVDRLVKLDSFIRESARMTPMSAVKMERLAIQDFRFSDGTLIPKGTCIGVISHGRHMDENLLPKATEFDAFRFARMRTQPQMENMYTFAQASPDNLLFGLGRHACPGRHFASVLLKIVLVEVLVQYDIKFIEGRPLPQGKWTQKFRNPDMQASIAWKLRPVEDKFSGILR</sequence>
<evidence type="ECO:0000256" key="6">
    <source>
        <dbReference type="ARBA" id="ARBA00023033"/>
    </source>
</evidence>
<evidence type="ECO:0000256" key="1">
    <source>
        <dbReference type="ARBA" id="ARBA00001971"/>
    </source>
</evidence>
<comment type="similarity">
    <text evidence="2 8">Belongs to the cytochrome P450 family.</text>
</comment>
<dbReference type="AlphaFoldDB" id="A0AA39Y3C8"/>
<accession>A0AA39Y3C8</accession>
<protein>
    <submittedName>
        <fullName evidence="9">Ent-kaurene oxidase</fullName>
    </submittedName>
</protein>
<dbReference type="PROSITE" id="PS00086">
    <property type="entry name" value="CYTOCHROME_P450"/>
    <property type="match status" value="1"/>
</dbReference>
<dbReference type="GO" id="GO:0004497">
    <property type="term" value="F:monooxygenase activity"/>
    <property type="evidence" value="ECO:0007669"/>
    <property type="project" value="UniProtKB-KW"/>
</dbReference>
<dbReference type="InterPro" id="IPR001128">
    <property type="entry name" value="Cyt_P450"/>
</dbReference>
<keyword evidence="5 7" id="KW-0408">Iron</keyword>
<keyword evidence="10" id="KW-1185">Reference proteome</keyword>
<dbReference type="EMBL" id="JAUJDW010000057">
    <property type="protein sequence ID" value="KAK0645168.1"/>
    <property type="molecule type" value="Genomic_DNA"/>
</dbReference>
<dbReference type="GO" id="GO:0016705">
    <property type="term" value="F:oxidoreductase activity, acting on paired donors, with incorporation or reduction of molecular oxygen"/>
    <property type="evidence" value="ECO:0007669"/>
    <property type="project" value="InterPro"/>
</dbReference>
<dbReference type="PRINTS" id="PR00385">
    <property type="entry name" value="P450"/>
</dbReference>
<comment type="cofactor">
    <cofactor evidence="1 7">
        <name>heme</name>
        <dbReference type="ChEBI" id="CHEBI:30413"/>
    </cofactor>
</comment>
<dbReference type="SUPFAM" id="SSF48264">
    <property type="entry name" value="Cytochrome P450"/>
    <property type="match status" value="1"/>
</dbReference>
<evidence type="ECO:0000256" key="4">
    <source>
        <dbReference type="ARBA" id="ARBA00023002"/>
    </source>
</evidence>
<feature type="binding site" description="axial binding residue" evidence="7">
    <location>
        <position position="359"/>
    </location>
    <ligand>
        <name>heme</name>
        <dbReference type="ChEBI" id="CHEBI:30413"/>
    </ligand>
    <ligandPart>
        <name>Fe</name>
        <dbReference type="ChEBI" id="CHEBI:18248"/>
    </ligandPart>
</feature>
<keyword evidence="7 8" id="KW-0349">Heme</keyword>
<dbReference type="Proteomes" id="UP001175001">
    <property type="component" value="Unassembled WGS sequence"/>
</dbReference>
<dbReference type="InterPro" id="IPR017972">
    <property type="entry name" value="Cyt_P450_CS"/>
</dbReference>
<dbReference type="PRINTS" id="PR00463">
    <property type="entry name" value="EP450I"/>
</dbReference>
<evidence type="ECO:0000256" key="7">
    <source>
        <dbReference type="PIRSR" id="PIRSR602401-1"/>
    </source>
</evidence>
<dbReference type="GO" id="GO:0020037">
    <property type="term" value="F:heme binding"/>
    <property type="evidence" value="ECO:0007669"/>
    <property type="project" value="InterPro"/>
</dbReference>